<evidence type="ECO:0000313" key="5">
    <source>
        <dbReference type="EMBL" id="EDM02198.1"/>
    </source>
</evidence>
<dbReference type="InterPro" id="IPR000266">
    <property type="entry name" value="Ribosomal_uS17"/>
</dbReference>
<evidence type="ECO:0000256" key="1">
    <source>
        <dbReference type="ARBA" id="ARBA00022730"/>
    </source>
</evidence>
<dbReference type="Pfam" id="PF16205">
    <property type="entry name" value="Ribosomal_S17_N"/>
    <property type="match status" value="1"/>
</dbReference>
<dbReference type="InterPro" id="IPR032440">
    <property type="entry name" value="Ribosomal_uS17_N"/>
</dbReference>
<proteinExistence type="predicted"/>
<evidence type="ECO:0000256" key="2">
    <source>
        <dbReference type="ARBA" id="ARBA00022980"/>
    </source>
</evidence>
<evidence type="ECO:0000259" key="4">
    <source>
        <dbReference type="Pfam" id="PF16205"/>
    </source>
</evidence>
<dbReference type="GO" id="GO:0003735">
    <property type="term" value="F:structural constituent of ribosome"/>
    <property type="evidence" value="ECO:0007669"/>
    <property type="project" value="InterPro"/>
</dbReference>
<keyword evidence="3" id="KW-0687">Ribonucleoprotein</keyword>
<dbReference type="AlphaFoldDB" id="A6HTI5"/>
<dbReference type="EMBL" id="CH473951">
    <property type="protein sequence ID" value="EDM02198.1"/>
    <property type="molecule type" value="Genomic_DNA"/>
</dbReference>
<dbReference type="GO" id="GO:1990904">
    <property type="term" value="C:ribonucleoprotein complex"/>
    <property type="evidence" value="ECO:0007669"/>
    <property type="project" value="UniProtKB-KW"/>
</dbReference>
<sequence>MPKEATPGTYIDKKCPFTVNISIRGRILSGVMTKIKMQRTMSSAGTISITSEGTVTLRSITRPSLCTCPPLSGVYRLVTLELWNRVQAPEQDYSLQYAQGHQD</sequence>
<dbReference type="Gene3D" id="2.40.50.1000">
    <property type="match status" value="1"/>
</dbReference>
<protein>
    <submittedName>
        <fullName evidence="5">RCG36989</fullName>
    </submittedName>
</protein>
<keyword evidence="1" id="KW-0699">rRNA-binding</keyword>
<keyword evidence="2" id="KW-0689">Ribosomal protein</keyword>
<organism evidence="5 6">
    <name type="scientific">Rattus norvegicus</name>
    <name type="common">Rat</name>
    <dbReference type="NCBI Taxonomy" id="10116"/>
    <lineage>
        <taxon>Eukaryota</taxon>
        <taxon>Metazoa</taxon>
        <taxon>Chordata</taxon>
        <taxon>Craniata</taxon>
        <taxon>Vertebrata</taxon>
        <taxon>Euteleostomi</taxon>
        <taxon>Mammalia</taxon>
        <taxon>Eutheria</taxon>
        <taxon>Euarchontoglires</taxon>
        <taxon>Glires</taxon>
        <taxon>Rodentia</taxon>
        <taxon>Myomorpha</taxon>
        <taxon>Muroidea</taxon>
        <taxon>Muridae</taxon>
        <taxon>Murinae</taxon>
        <taxon>Rattus</taxon>
    </lineage>
</organism>
<gene>
    <name evidence="5" type="ORF">rCG_36989</name>
</gene>
<dbReference type="GO" id="GO:0019843">
    <property type="term" value="F:rRNA binding"/>
    <property type="evidence" value="ECO:0007669"/>
    <property type="project" value="UniProtKB-KW"/>
</dbReference>
<name>A6HTI5_RAT</name>
<evidence type="ECO:0000256" key="3">
    <source>
        <dbReference type="ARBA" id="ARBA00023274"/>
    </source>
</evidence>
<dbReference type="GO" id="GO:0006412">
    <property type="term" value="P:translation"/>
    <property type="evidence" value="ECO:0007669"/>
    <property type="project" value="InterPro"/>
</dbReference>
<reference evidence="5 6" key="1">
    <citation type="submission" date="2005-07" db="EMBL/GenBank/DDBJ databases">
        <authorList>
            <person name="Mural R.J."/>
            <person name="Li P.W."/>
            <person name="Adams M.D."/>
            <person name="Amanatides P.G."/>
            <person name="Baden-Tillson H."/>
            <person name="Barnstead M."/>
            <person name="Chin S.H."/>
            <person name="Dew I."/>
            <person name="Evans C.A."/>
            <person name="Ferriera S."/>
            <person name="Flanigan M."/>
            <person name="Fosler C."/>
            <person name="Glodek A."/>
            <person name="Gu Z."/>
            <person name="Holt R.A."/>
            <person name="Jennings D."/>
            <person name="Kraft C.L."/>
            <person name="Lu F."/>
            <person name="Nguyen T."/>
            <person name="Nusskern D.R."/>
            <person name="Pfannkoch C.M."/>
            <person name="Sitter C."/>
            <person name="Sutton G.G."/>
            <person name="Venter J.C."/>
            <person name="Wang Z."/>
            <person name="Woodage T."/>
            <person name="Zheng X.H."/>
            <person name="Zhong F."/>
        </authorList>
    </citation>
    <scope>NUCLEOTIDE SEQUENCE [LARGE SCALE GENOMIC DNA]</scope>
    <source>
        <strain>BN</strain>
        <strain evidence="6">Sprague-Dawley</strain>
    </source>
</reference>
<evidence type="ECO:0000313" key="6">
    <source>
        <dbReference type="Proteomes" id="UP000234681"/>
    </source>
</evidence>
<accession>A6HTI5</accession>
<dbReference type="PANTHER" id="PTHR10744">
    <property type="entry name" value="40S RIBOSOMAL PROTEIN S11 FAMILY MEMBER"/>
    <property type="match status" value="1"/>
</dbReference>
<feature type="domain" description="Small ribosomal subunit protein uS17 N-terminal" evidence="4">
    <location>
        <begin position="2"/>
        <end position="28"/>
    </location>
</feature>
<dbReference type="Proteomes" id="UP000234681">
    <property type="component" value="Chromosome 15"/>
</dbReference>
<keyword evidence="1" id="KW-0694">RNA-binding</keyword>
<dbReference type="GO" id="GO:0005840">
    <property type="term" value="C:ribosome"/>
    <property type="evidence" value="ECO:0007669"/>
    <property type="project" value="UniProtKB-KW"/>
</dbReference>
<dbReference type="PANTHER" id="PTHR10744:SF9">
    <property type="entry name" value="40S RIBOSOMAL PROTEIN S11-RELATED"/>
    <property type="match status" value="1"/>
</dbReference>